<name>A0ABQ3P857_9ACTN</name>
<evidence type="ECO:0000313" key="2">
    <source>
        <dbReference type="EMBL" id="GHI21203.1"/>
    </source>
</evidence>
<evidence type="ECO:0000256" key="1">
    <source>
        <dbReference type="SAM" id="MobiDB-lite"/>
    </source>
</evidence>
<reference evidence="2" key="1">
    <citation type="submission" date="2024-05" db="EMBL/GenBank/DDBJ databases">
        <title>Whole genome shotgun sequence of Streptomyces hydrogenans NBRC 13475.</title>
        <authorList>
            <person name="Komaki H."/>
            <person name="Tamura T."/>
        </authorList>
    </citation>
    <scope>NUCLEOTIDE SEQUENCE</scope>
    <source>
        <strain evidence="2">NBRC 13475</strain>
    </source>
</reference>
<keyword evidence="3" id="KW-1185">Reference proteome</keyword>
<sequence>MPGYGGEGPEREGIGHGPERRVAGREESEGRGSGAEPGPWCVAGGERGGG</sequence>
<organism evidence="2 3">
    <name type="scientific">Streptomyces hydrogenans</name>
    <dbReference type="NCBI Taxonomy" id="1873719"/>
    <lineage>
        <taxon>Bacteria</taxon>
        <taxon>Bacillati</taxon>
        <taxon>Actinomycetota</taxon>
        <taxon>Actinomycetes</taxon>
        <taxon>Kitasatosporales</taxon>
        <taxon>Streptomycetaceae</taxon>
        <taxon>Streptomyces</taxon>
    </lineage>
</organism>
<gene>
    <name evidence="2" type="ORF">Shyd_25740</name>
</gene>
<protein>
    <submittedName>
        <fullName evidence="2">Uncharacterized protein</fullName>
    </submittedName>
</protein>
<proteinExistence type="predicted"/>
<dbReference type="EMBL" id="BNDW01000019">
    <property type="protein sequence ID" value="GHI21203.1"/>
    <property type="molecule type" value="Genomic_DNA"/>
</dbReference>
<feature type="region of interest" description="Disordered" evidence="1">
    <location>
        <begin position="1"/>
        <end position="50"/>
    </location>
</feature>
<accession>A0ABQ3P857</accession>
<dbReference type="Proteomes" id="UP001052739">
    <property type="component" value="Unassembled WGS sequence"/>
</dbReference>
<evidence type="ECO:0000313" key="3">
    <source>
        <dbReference type="Proteomes" id="UP001052739"/>
    </source>
</evidence>
<comment type="caution">
    <text evidence="2">The sequence shown here is derived from an EMBL/GenBank/DDBJ whole genome shotgun (WGS) entry which is preliminary data.</text>
</comment>
<feature type="compositionally biased region" description="Basic and acidic residues" evidence="1">
    <location>
        <begin position="8"/>
        <end position="30"/>
    </location>
</feature>